<name>A0A0D6Q0C7_KOMEU</name>
<dbReference type="PANTHER" id="PTHR36180:SF2">
    <property type="entry name" value="BRO FAMILY PROTEIN"/>
    <property type="match status" value="1"/>
</dbReference>
<gene>
    <name evidence="2" type="ORF">Geu3261_0093_021</name>
</gene>
<reference evidence="2 3" key="1">
    <citation type="submission" date="2012-11" db="EMBL/GenBank/DDBJ databases">
        <title>Whole genome sequence of Gluconacetobacter europaeus NBRC3261.</title>
        <authorList>
            <person name="Azuma Y."/>
            <person name="Higashiura N."/>
            <person name="Hirakawa H."/>
            <person name="Matsushita K."/>
        </authorList>
    </citation>
    <scope>NUCLEOTIDE SEQUENCE [LARGE SCALE GENOMIC DNA]</scope>
    <source>
        <strain evidence="2 3">NBRC 3261</strain>
    </source>
</reference>
<dbReference type="Pfam" id="PF02498">
    <property type="entry name" value="Bro-N"/>
    <property type="match status" value="1"/>
</dbReference>
<dbReference type="Proteomes" id="UP000032675">
    <property type="component" value="Unassembled WGS sequence"/>
</dbReference>
<dbReference type="PROSITE" id="PS51750">
    <property type="entry name" value="BRO_N"/>
    <property type="match status" value="1"/>
</dbReference>
<feature type="domain" description="Bro-N" evidence="1">
    <location>
        <begin position="1"/>
        <end position="65"/>
    </location>
</feature>
<evidence type="ECO:0000313" key="2">
    <source>
        <dbReference type="EMBL" id="GAN96738.1"/>
    </source>
</evidence>
<comment type="caution">
    <text evidence="2">The sequence shown here is derived from an EMBL/GenBank/DDBJ whole genome shotgun (WGS) entry which is preliminary data.</text>
</comment>
<dbReference type="EMBL" id="BANI01000086">
    <property type="protein sequence ID" value="GAN96738.1"/>
    <property type="molecule type" value="Genomic_DNA"/>
</dbReference>
<organism evidence="2 3">
    <name type="scientific">Komagataeibacter europaeus NBRC 3261</name>
    <dbReference type="NCBI Taxonomy" id="1234669"/>
    <lineage>
        <taxon>Bacteria</taxon>
        <taxon>Pseudomonadati</taxon>
        <taxon>Pseudomonadota</taxon>
        <taxon>Alphaproteobacteria</taxon>
        <taxon>Acetobacterales</taxon>
        <taxon>Acetobacteraceae</taxon>
        <taxon>Komagataeibacter</taxon>
    </lineage>
</organism>
<dbReference type="AlphaFoldDB" id="A0A0D6Q0C7"/>
<evidence type="ECO:0000313" key="3">
    <source>
        <dbReference type="Proteomes" id="UP000032675"/>
    </source>
</evidence>
<protein>
    <recommendedName>
        <fullName evidence="1">Bro-N domain-containing protein</fullName>
    </recommendedName>
</protein>
<dbReference type="PANTHER" id="PTHR36180">
    <property type="entry name" value="DNA-BINDING PROTEIN-RELATED-RELATED"/>
    <property type="match status" value="1"/>
</dbReference>
<evidence type="ECO:0000259" key="1">
    <source>
        <dbReference type="PROSITE" id="PS51750"/>
    </source>
</evidence>
<dbReference type="InterPro" id="IPR003497">
    <property type="entry name" value="BRO_N_domain"/>
</dbReference>
<proteinExistence type="predicted"/>
<dbReference type="SMART" id="SM01040">
    <property type="entry name" value="Bro-N"/>
    <property type="match status" value="1"/>
</dbReference>
<sequence>MRTVLLPGEHRTIANPIGFGQHGRPPVFINESGLYRFIMRCDKPNARPFQTWVTGTVLPTLRKEGVYVRDEEKIADASSVEDLDSLNDMIVGLMKRKTELLEARLAEKEALIQKQAPKVSAYEGLFDKEGLVRLGEACRAIKARDPAINVNAMTPDLVRMGFPAYPILERRRAPRCQTD</sequence>
<accession>A0A0D6Q0C7</accession>